<dbReference type="SUPFAM" id="SSF51735">
    <property type="entry name" value="NAD(P)-binding Rossmann-fold domains"/>
    <property type="match status" value="1"/>
</dbReference>
<dbReference type="STRING" id="1027249.SAMN05216179_1510"/>
<proteinExistence type="predicted"/>
<dbReference type="Gene3D" id="3.40.50.720">
    <property type="entry name" value="NAD(P)-binding Rossmann-like Domain"/>
    <property type="match status" value="1"/>
</dbReference>
<evidence type="ECO:0000313" key="4">
    <source>
        <dbReference type="Proteomes" id="UP000184184"/>
    </source>
</evidence>
<gene>
    <name evidence="3" type="ORF">SAMN05216179_1510</name>
</gene>
<organism evidence="3 4">
    <name type="scientific">Gracilibacillus kekensis</name>
    <dbReference type="NCBI Taxonomy" id="1027249"/>
    <lineage>
        <taxon>Bacteria</taxon>
        <taxon>Bacillati</taxon>
        <taxon>Bacillota</taxon>
        <taxon>Bacilli</taxon>
        <taxon>Bacillales</taxon>
        <taxon>Bacillaceae</taxon>
        <taxon>Gracilibacillus</taxon>
    </lineage>
</organism>
<dbReference type="Pfam" id="PF01408">
    <property type="entry name" value="GFO_IDH_MocA"/>
    <property type="match status" value="1"/>
</dbReference>
<protein>
    <submittedName>
        <fullName evidence="3">Predicted dehydrogenase</fullName>
    </submittedName>
</protein>
<evidence type="ECO:0000259" key="2">
    <source>
        <dbReference type="Pfam" id="PF22725"/>
    </source>
</evidence>
<feature type="domain" description="Gfo/Idh/MocA-like oxidoreductase N-terminal" evidence="1">
    <location>
        <begin position="5"/>
        <end position="122"/>
    </location>
</feature>
<name>A0A1M7N493_9BACI</name>
<dbReference type="OrthoDB" id="9800252at2"/>
<dbReference type="SUPFAM" id="SSF55347">
    <property type="entry name" value="Glyceraldehyde-3-phosphate dehydrogenase-like, C-terminal domain"/>
    <property type="match status" value="1"/>
</dbReference>
<sequence length="339" mass="38190">MSLHKIIVVGCGDMANIWMDYVQQRKNAEIVALVDLNEGAAIRKKQQRNLDVPVYTDLKTAIEQTHATLVFDVTIPAAHKTVVSTALNAGCDVFGEKPMAENINDAEEIIKIAEDTGHTYSVMQNRRYLKQIRQLHQLVQNEKFGDIKELHADFFLGPHFGGFRDQMDSPLIIDMAIHTFDQARFIAGCNPTSVYCYEFNPKGSWYDGRASAICIYEMENGSVFSYRGSWCAEGFPTSWESEWRVIGTQGTAKWDGFNTPSSEIIAQNSSTEFIKPTKKVSANFQWPGREGHFGCLDEMFAGLEENRRAETDCHDNIHSMKMVFAALESAKTGKTVEIY</sequence>
<dbReference type="InterPro" id="IPR051450">
    <property type="entry name" value="Gfo/Idh/MocA_Oxidoreductases"/>
</dbReference>
<feature type="domain" description="GFO/IDH/MocA-like oxidoreductase" evidence="2">
    <location>
        <begin position="132"/>
        <end position="252"/>
    </location>
</feature>
<dbReference type="GO" id="GO:0000166">
    <property type="term" value="F:nucleotide binding"/>
    <property type="evidence" value="ECO:0007669"/>
    <property type="project" value="InterPro"/>
</dbReference>
<evidence type="ECO:0000313" key="3">
    <source>
        <dbReference type="EMBL" id="SHM98246.1"/>
    </source>
</evidence>
<accession>A0A1M7N493</accession>
<dbReference type="Proteomes" id="UP000184184">
    <property type="component" value="Unassembled WGS sequence"/>
</dbReference>
<evidence type="ECO:0000259" key="1">
    <source>
        <dbReference type="Pfam" id="PF01408"/>
    </source>
</evidence>
<reference evidence="3 4" key="1">
    <citation type="submission" date="2016-11" db="EMBL/GenBank/DDBJ databases">
        <authorList>
            <person name="Jaros S."/>
            <person name="Januszkiewicz K."/>
            <person name="Wedrychowicz H."/>
        </authorList>
    </citation>
    <scope>NUCLEOTIDE SEQUENCE [LARGE SCALE GENOMIC DNA]</scope>
    <source>
        <strain evidence="3 4">CGMCC 1.10681</strain>
    </source>
</reference>
<dbReference type="Pfam" id="PF22725">
    <property type="entry name" value="GFO_IDH_MocA_C3"/>
    <property type="match status" value="1"/>
</dbReference>
<dbReference type="InterPro" id="IPR036291">
    <property type="entry name" value="NAD(P)-bd_dom_sf"/>
</dbReference>
<dbReference type="AlphaFoldDB" id="A0A1M7N493"/>
<dbReference type="PANTHER" id="PTHR43377">
    <property type="entry name" value="BILIVERDIN REDUCTASE A"/>
    <property type="match status" value="1"/>
</dbReference>
<dbReference type="EMBL" id="FRCZ01000002">
    <property type="protein sequence ID" value="SHM98246.1"/>
    <property type="molecule type" value="Genomic_DNA"/>
</dbReference>
<dbReference type="PANTHER" id="PTHR43377:SF1">
    <property type="entry name" value="BILIVERDIN REDUCTASE A"/>
    <property type="match status" value="1"/>
</dbReference>
<keyword evidence="4" id="KW-1185">Reference proteome</keyword>
<dbReference type="InterPro" id="IPR000683">
    <property type="entry name" value="Gfo/Idh/MocA-like_OxRdtase_N"/>
</dbReference>
<dbReference type="InterPro" id="IPR055170">
    <property type="entry name" value="GFO_IDH_MocA-like_dom"/>
</dbReference>
<dbReference type="RefSeq" id="WP_073201232.1">
    <property type="nucleotide sequence ID" value="NZ_FRCZ01000002.1"/>
</dbReference>
<dbReference type="Gene3D" id="3.30.360.10">
    <property type="entry name" value="Dihydrodipicolinate Reductase, domain 2"/>
    <property type="match status" value="1"/>
</dbReference>